<protein>
    <submittedName>
        <fullName evidence="7">50S ribosomal protein L16 3-hydroxylase</fullName>
    </submittedName>
</protein>
<dbReference type="Pfam" id="PF20514">
    <property type="entry name" value="WHD_ROXA"/>
    <property type="match status" value="1"/>
</dbReference>
<dbReference type="EMBL" id="RCDC01000004">
    <property type="protein sequence ID" value="RLK56524.1"/>
    <property type="molecule type" value="Genomic_DNA"/>
</dbReference>
<dbReference type="SUPFAM" id="SSF51197">
    <property type="entry name" value="Clavaminate synthase-like"/>
    <property type="match status" value="1"/>
</dbReference>
<dbReference type="SMART" id="SM00558">
    <property type="entry name" value="JmjC"/>
    <property type="match status" value="1"/>
</dbReference>
<evidence type="ECO:0000256" key="1">
    <source>
        <dbReference type="ARBA" id="ARBA00001954"/>
    </source>
</evidence>
<keyword evidence="2" id="KW-0479">Metal-binding</keyword>
<comment type="caution">
    <text evidence="7">The sequence shown here is derived from an EMBL/GenBank/DDBJ whole genome shotgun (WGS) entry which is preliminary data.</text>
</comment>
<evidence type="ECO:0000256" key="5">
    <source>
        <dbReference type="ARBA" id="ARBA00023004"/>
    </source>
</evidence>
<dbReference type="GO" id="GO:0016706">
    <property type="term" value="F:2-oxoglutarate-dependent dioxygenase activity"/>
    <property type="evidence" value="ECO:0007669"/>
    <property type="project" value="TreeGrafter"/>
</dbReference>
<keyword evidence="7" id="KW-0687">Ribonucleoprotein</keyword>
<evidence type="ECO:0000313" key="7">
    <source>
        <dbReference type="EMBL" id="RLK56524.1"/>
    </source>
</evidence>
<dbReference type="RefSeq" id="WP_121037956.1">
    <property type="nucleotide sequence ID" value="NZ_RCDC01000004.1"/>
</dbReference>
<gene>
    <name evidence="7" type="ORF">BCL79_0915</name>
</gene>
<dbReference type="GO" id="GO:0046872">
    <property type="term" value="F:metal ion binding"/>
    <property type="evidence" value="ECO:0007669"/>
    <property type="project" value="UniProtKB-KW"/>
</dbReference>
<dbReference type="Pfam" id="PF08007">
    <property type="entry name" value="JmjC_2"/>
    <property type="match status" value="1"/>
</dbReference>
<evidence type="ECO:0000259" key="6">
    <source>
        <dbReference type="PROSITE" id="PS51184"/>
    </source>
</evidence>
<sequence>MAARKTKTPVIDIQARPGLPLGMPAATFLRDYWQKRPLLIRGAFPDFETPVQPEDLAGLACEEGALSRLITHDRATDGWSVRTGPFQEEEFPGMPDHDWTLLVQDVDKWDADVRALISHFNFLPRWRMDDVMISFAATGGSVGAHVDQYDVFLLQAHGHRRWQIDASESIKGKRPPLDFRDDVELKLLRRFKPTHDWVLAPGDMLYLPPNVPHNGVAEDPCLTFSFGMRAPASAELISDYLDTLIDGADESIRYQDPDLKVPEDPNEIDVVSMNRVVEALNAIRMNDPDRLGDWFGRFITTYRAAGEVMAHGEPLPREEIEAALGAGVELQRHPWARLAWRRAKRGASLYCSGLDFALPVKDAQVLAGAEQIGAALYQKLSAKSRDAVQALVAGGFYQLVDDAGFEDDDNYVAEYDIVDGTEAVEVIDDEAIQADVHEVTIHDDGIEVIVDFDDSDETDGKDEPPRG</sequence>
<feature type="domain" description="JmjC" evidence="6">
    <location>
        <begin position="112"/>
        <end position="245"/>
    </location>
</feature>
<dbReference type="InterPro" id="IPR046799">
    <property type="entry name" value="ROXA-like_wH"/>
</dbReference>
<dbReference type="OrthoDB" id="9764016at2"/>
<dbReference type="PANTHER" id="PTHR13096">
    <property type="entry name" value="MINA53 MYC INDUCED NUCLEAR ANTIGEN"/>
    <property type="match status" value="1"/>
</dbReference>
<dbReference type="InterPro" id="IPR003347">
    <property type="entry name" value="JmjC_dom"/>
</dbReference>
<dbReference type="Gene3D" id="3.40.366.30">
    <property type="entry name" value="50S ribosomal protein L16 arginine hydroxylase, Chain A, Domain 2"/>
    <property type="match status" value="1"/>
</dbReference>
<dbReference type="PANTHER" id="PTHR13096:SF8">
    <property type="entry name" value="RIBOSOMAL OXYGENASE 1"/>
    <property type="match status" value="1"/>
</dbReference>
<keyword evidence="7" id="KW-0689">Ribosomal protein</keyword>
<evidence type="ECO:0000256" key="3">
    <source>
        <dbReference type="ARBA" id="ARBA00022964"/>
    </source>
</evidence>
<evidence type="ECO:0000313" key="8">
    <source>
        <dbReference type="Proteomes" id="UP000274786"/>
    </source>
</evidence>
<dbReference type="PROSITE" id="PS51184">
    <property type="entry name" value="JMJC"/>
    <property type="match status" value="1"/>
</dbReference>
<organism evidence="7 8">
    <name type="scientific">Stenotrophomonas rhizophila</name>
    <dbReference type="NCBI Taxonomy" id="216778"/>
    <lineage>
        <taxon>Bacteria</taxon>
        <taxon>Pseudomonadati</taxon>
        <taxon>Pseudomonadota</taxon>
        <taxon>Gammaproteobacteria</taxon>
        <taxon>Lysobacterales</taxon>
        <taxon>Lysobacteraceae</taxon>
        <taxon>Stenotrophomonas</taxon>
    </lineage>
</organism>
<evidence type="ECO:0000256" key="2">
    <source>
        <dbReference type="ARBA" id="ARBA00022723"/>
    </source>
</evidence>
<comment type="cofactor">
    <cofactor evidence="1">
        <name>Fe(2+)</name>
        <dbReference type="ChEBI" id="CHEBI:29033"/>
    </cofactor>
</comment>
<name>A0A498CMZ8_9GAMM</name>
<dbReference type="InterPro" id="IPR039994">
    <property type="entry name" value="NO66-like"/>
</dbReference>
<keyword evidence="4" id="KW-0560">Oxidoreductase</keyword>
<proteinExistence type="predicted"/>
<dbReference type="Gene3D" id="2.60.120.650">
    <property type="entry name" value="Cupin"/>
    <property type="match status" value="1"/>
</dbReference>
<dbReference type="AlphaFoldDB" id="A0A498CMZ8"/>
<reference evidence="7 8" key="1">
    <citation type="submission" date="2018-10" db="EMBL/GenBank/DDBJ databases">
        <title>Comparative analysis of microorganisms from saline springs in Andes Mountain Range, Colombia.</title>
        <authorList>
            <person name="Rubin E."/>
        </authorList>
    </citation>
    <scope>NUCLEOTIDE SEQUENCE [LARGE SCALE GENOMIC DNA]</scope>
    <source>
        <strain evidence="7 8">USBA GBX 843</strain>
    </source>
</reference>
<accession>A0A498CMZ8</accession>
<keyword evidence="3" id="KW-0223">Dioxygenase</keyword>
<keyword evidence="5" id="KW-0408">Iron</keyword>
<dbReference type="Proteomes" id="UP000274786">
    <property type="component" value="Unassembled WGS sequence"/>
</dbReference>
<evidence type="ECO:0000256" key="4">
    <source>
        <dbReference type="ARBA" id="ARBA00023002"/>
    </source>
</evidence>
<dbReference type="GO" id="GO:0005840">
    <property type="term" value="C:ribosome"/>
    <property type="evidence" value="ECO:0007669"/>
    <property type="project" value="UniProtKB-KW"/>
</dbReference>